<name>A0A834PCH7_VESPE</name>
<evidence type="ECO:0000313" key="3">
    <source>
        <dbReference type="Proteomes" id="UP000600918"/>
    </source>
</evidence>
<dbReference type="EMBL" id="JACSDY010000002">
    <property type="protein sequence ID" value="KAF7435522.1"/>
    <property type="molecule type" value="Genomic_DNA"/>
</dbReference>
<feature type="region of interest" description="Disordered" evidence="1">
    <location>
        <begin position="75"/>
        <end position="95"/>
    </location>
</feature>
<evidence type="ECO:0000256" key="1">
    <source>
        <dbReference type="SAM" id="MobiDB-lite"/>
    </source>
</evidence>
<proteinExistence type="predicted"/>
<evidence type="ECO:0000313" key="2">
    <source>
        <dbReference type="EMBL" id="KAF7435522.1"/>
    </source>
</evidence>
<organism evidence="2 3">
    <name type="scientific">Vespula pensylvanica</name>
    <name type="common">Western yellow jacket</name>
    <name type="synonym">Wasp</name>
    <dbReference type="NCBI Taxonomy" id="30213"/>
    <lineage>
        <taxon>Eukaryota</taxon>
        <taxon>Metazoa</taxon>
        <taxon>Ecdysozoa</taxon>
        <taxon>Arthropoda</taxon>
        <taxon>Hexapoda</taxon>
        <taxon>Insecta</taxon>
        <taxon>Pterygota</taxon>
        <taxon>Neoptera</taxon>
        <taxon>Endopterygota</taxon>
        <taxon>Hymenoptera</taxon>
        <taxon>Apocrita</taxon>
        <taxon>Aculeata</taxon>
        <taxon>Vespoidea</taxon>
        <taxon>Vespidae</taxon>
        <taxon>Vespinae</taxon>
        <taxon>Vespula</taxon>
    </lineage>
</organism>
<keyword evidence="3" id="KW-1185">Reference proteome</keyword>
<protein>
    <submittedName>
        <fullName evidence="2">Uncharacterized protein</fullName>
    </submittedName>
</protein>
<feature type="region of interest" description="Disordered" evidence="1">
    <location>
        <begin position="34"/>
        <end position="59"/>
    </location>
</feature>
<gene>
    <name evidence="2" type="ORF">H0235_003713</name>
</gene>
<accession>A0A834PCH7</accession>
<reference evidence="2" key="1">
    <citation type="journal article" date="2020" name="G3 (Bethesda)">
        <title>High-Quality Assemblies for Three Invasive Social Wasps from the &lt;i&gt;Vespula&lt;/i&gt; Genus.</title>
        <authorList>
            <person name="Harrop T.W.R."/>
            <person name="Guhlin J."/>
            <person name="McLaughlin G.M."/>
            <person name="Permina E."/>
            <person name="Stockwell P."/>
            <person name="Gilligan J."/>
            <person name="Le Lec M.F."/>
            <person name="Gruber M.A.M."/>
            <person name="Quinn O."/>
            <person name="Lovegrove M."/>
            <person name="Duncan E.J."/>
            <person name="Remnant E.J."/>
            <person name="Van Eeckhoven J."/>
            <person name="Graham B."/>
            <person name="Knapp R.A."/>
            <person name="Langford K.W."/>
            <person name="Kronenberg Z."/>
            <person name="Press M.O."/>
            <person name="Eacker S.M."/>
            <person name="Wilson-Rankin E.E."/>
            <person name="Purcell J."/>
            <person name="Lester P.J."/>
            <person name="Dearden P.K."/>
        </authorList>
    </citation>
    <scope>NUCLEOTIDE SEQUENCE</scope>
    <source>
        <strain evidence="2">Volc-1</strain>
    </source>
</reference>
<dbReference type="Proteomes" id="UP000600918">
    <property type="component" value="Unassembled WGS sequence"/>
</dbReference>
<comment type="caution">
    <text evidence="2">The sequence shown here is derived from an EMBL/GenBank/DDBJ whole genome shotgun (WGS) entry which is preliminary data.</text>
</comment>
<dbReference type="AlphaFoldDB" id="A0A834PCH7"/>
<sequence>MLVLPHSSHLRRSRTKSILSESRGDVATIVHGKTETTAVQVGEQKTERERKNSKSSRSNYIQARLNVDFSRKGTVLSGNAETSGPKAVSHGLRSSQRRKFHQLCGYTMRGGSSMLVECLAKDSVRESKGG</sequence>